<proteinExistence type="predicted"/>
<dbReference type="EMBL" id="JACHJW010000001">
    <property type="protein sequence ID" value="MBB4957462.1"/>
    <property type="molecule type" value="Genomic_DNA"/>
</dbReference>
<reference evidence="1 2" key="1">
    <citation type="submission" date="2020-08" db="EMBL/GenBank/DDBJ databases">
        <title>Sequencing the genomes of 1000 actinobacteria strains.</title>
        <authorList>
            <person name="Klenk H.-P."/>
        </authorList>
    </citation>
    <scope>NUCLEOTIDE SEQUENCE [LARGE SCALE GENOMIC DNA]</scope>
    <source>
        <strain evidence="1 2">DSM 45886</strain>
    </source>
</reference>
<dbReference type="Proteomes" id="UP000578819">
    <property type="component" value="Unassembled WGS sequence"/>
</dbReference>
<evidence type="ECO:0000313" key="1">
    <source>
        <dbReference type="EMBL" id="MBB4957462.1"/>
    </source>
</evidence>
<organism evidence="1 2">
    <name type="scientific">Micromonospora polyrhachis</name>
    <dbReference type="NCBI Taxonomy" id="1282883"/>
    <lineage>
        <taxon>Bacteria</taxon>
        <taxon>Bacillati</taxon>
        <taxon>Actinomycetota</taxon>
        <taxon>Actinomycetes</taxon>
        <taxon>Micromonosporales</taxon>
        <taxon>Micromonosporaceae</taxon>
        <taxon>Micromonospora</taxon>
    </lineage>
</organism>
<comment type="caution">
    <text evidence="1">The sequence shown here is derived from an EMBL/GenBank/DDBJ whole genome shotgun (WGS) entry which is preliminary data.</text>
</comment>
<dbReference type="AlphaFoldDB" id="A0A7W7SNH9"/>
<accession>A0A7W7SNH9</accession>
<evidence type="ECO:0000313" key="2">
    <source>
        <dbReference type="Proteomes" id="UP000578819"/>
    </source>
</evidence>
<sequence>MREGESSRPGLPHLRYRLRLEASDVRLAAAVVRRYVPHLWLGEFRRRPGGQISRLDRSEHRARTRERGR</sequence>
<name>A0A7W7SNH9_9ACTN</name>
<dbReference type="RefSeq" id="WP_184533478.1">
    <property type="nucleotide sequence ID" value="NZ_JACHJW010000001.1"/>
</dbReference>
<gene>
    <name evidence="1" type="ORF">FHR38_001195</name>
</gene>
<keyword evidence="2" id="KW-1185">Reference proteome</keyword>
<protein>
    <submittedName>
        <fullName evidence="1">Uncharacterized protein</fullName>
    </submittedName>
</protein>